<dbReference type="GO" id="GO:0016747">
    <property type="term" value="F:acyltransferase activity, transferring groups other than amino-acyl groups"/>
    <property type="evidence" value="ECO:0007669"/>
    <property type="project" value="InterPro"/>
</dbReference>
<dbReference type="RefSeq" id="WP_007426773.1">
    <property type="nucleotide sequence ID" value="NZ_AMGO01000036.1"/>
</dbReference>
<gene>
    <name evidence="2" type="ORF">OCGS_1621</name>
</gene>
<dbReference type="AlphaFoldDB" id="K2I5C7"/>
<dbReference type="STRING" id="1231392.OCGS_1621"/>
<dbReference type="OrthoDB" id="9788300at2"/>
<sequence>MRIERAGPGDGDALWSVLRPAIRAGDTYALPPDVTRADALAYWGDPAHEVWIASGDLGSYYLRANQRGNGDHVCNAAFATRPAARGQGVARAMLDHALGRARGRGFAAMQFNFVVASNVRALAIWRDYGFDIVGRVPHAFRHPQRGPTDALILHRFL</sequence>
<evidence type="ECO:0000313" key="2">
    <source>
        <dbReference type="EMBL" id="EKE44105.1"/>
    </source>
</evidence>
<dbReference type="EMBL" id="AMGO01000036">
    <property type="protein sequence ID" value="EKE44105.1"/>
    <property type="molecule type" value="Genomic_DNA"/>
</dbReference>
<protein>
    <submittedName>
        <fullName evidence="2">Putative acetyltransferase protein</fullName>
    </submittedName>
</protein>
<reference evidence="2 3" key="1">
    <citation type="journal article" date="2012" name="J. Bacteriol.">
        <title>Draft Genome Sequence of Oceaniovalibus guishaninsula JLT2003T.</title>
        <authorList>
            <person name="Tang K."/>
            <person name="Liu K."/>
            <person name="Jiao N."/>
        </authorList>
    </citation>
    <scope>NUCLEOTIDE SEQUENCE [LARGE SCALE GENOMIC DNA]</scope>
    <source>
        <strain evidence="2 3">JLT2003</strain>
    </source>
</reference>
<dbReference type="PANTHER" id="PTHR43138:SF1">
    <property type="entry name" value="N-ACETYLTRANSFERASE ACA1"/>
    <property type="match status" value="1"/>
</dbReference>
<dbReference type="eggNOG" id="COG0456">
    <property type="taxonomic scope" value="Bacteria"/>
</dbReference>
<proteinExistence type="predicted"/>
<organism evidence="2 3">
    <name type="scientific">Oceaniovalibus guishaninsula JLT2003</name>
    <dbReference type="NCBI Taxonomy" id="1231392"/>
    <lineage>
        <taxon>Bacteria</taxon>
        <taxon>Pseudomonadati</taxon>
        <taxon>Pseudomonadota</taxon>
        <taxon>Alphaproteobacteria</taxon>
        <taxon>Rhodobacterales</taxon>
        <taxon>Roseobacteraceae</taxon>
        <taxon>Oceaniovalibus</taxon>
    </lineage>
</organism>
<dbReference type="InterPro" id="IPR000182">
    <property type="entry name" value="GNAT_dom"/>
</dbReference>
<dbReference type="CDD" id="cd04301">
    <property type="entry name" value="NAT_SF"/>
    <property type="match status" value="1"/>
</dbReference>
<dbReference type="InterPro" id="IPR052742">
    <property type="entry name" value="Mito_N-acetyltransferase"/>
</dbReference>
<feature type="domain" description="N-acetyltransferase" evidence="1">
    <location>
        <begin position="1"/>
        <end position="157"/>
    </location>
</feature>
<evidence type="ECO:0000259" key="1">
    <source>
        <dbReference type="PROSITE" id="PS51186"/>
    </source>
</evidence>
<dbReference type="Gene3D" id="3.40.630.30">
    <property type="match status" value="1"/>
</dbReference>
<dbReference type="PANTHER" id="PTHR43138">
    <property type="entry name" value="ACETYLTRANSFERASE, GNAT FAMILY"/>
    <property type="match status" value="1"/>
</dbReference>
<keyword evidence="3" id="KW-1185">Reference proteome</keyword>
<dbReference type="InterPro" id="IPR016181">
    <property type="entry name" value="Acyl_CoA_acyltransferase"/>
</dbReference>
<name>K2I5C7_9RHOB</name>
<evidence type="ECO:0000313" key="3">
    <source>
        <dbReference type="Proteomes" id="UP000006765"/>
    </source>
</evidence>
<comment type="caution">
    <text evidence="2">The sequence shown here is derived from an EMBL/GenBank/DDBJ whole genome shotgun (WGS) entry which is preliminary data.</text>
</comment>
<dbReference type="Pfam" id="PF00583">
    <property type="entry name" value="Acetyltransf_1"/>
    <property type="match status" value="1"/>
</dbReference>
<dbReference type="PROSITE" id="PS51186">
    <property type="entry name" value="GNAT"/>
    <property type="match status" value="1"/>
</dbReference>
<dbReference type="Proteomes" id="UP000006765">
    <property type="component" value="Unassembled WGS sequence"/>
</dbReference>
<accession>K2I5C7</accession>
<dbReference type="SUPFAM" id="SSF55729">
    <property type="entry name" value="Acyl-CoA N-acyltransferases (Nat)"/>
    <property type="match status" value="1"/>
</dbReference>
<keyword evidence="2" id="KW-0808">Transferase</keyword>